<dbReference type="EMBL" id="CAJJDM010000023">
    <property type="protein sequence ID" value="CAD8056850.1"/>
    <property type="molecule type" value="Genomic_DNA"/>
</dbReference>
<dbReference type="AlphaFoldDB" id="A0A8S1KNC3"/>
<gene>
    <name evidence="1" type="ORF">PPRIM_AZ9-3.1.T0250086</name>
</gene>
<organism evidence="1 2">
    <name type="scientific">Paramecium primaurelia</name>
    <dbReference type="NCBI Taxonomy" id="5886"/>
    <lineage>
        <taxon>Eukaryota</taxon>
        <taxon>Sar</taxon>
        <taxon>Alveolata</taxon>
        <taxon>Ciliophora</taxon>
        <taxon>Intramacronucleata</taxon>
        <taxon>Oligohymenophorea</taxon>
        <taxon>Peniculida</taxon>
        <taxon>Parameciidae</taxon>
        <taxon>Paramecium</taxon>
    </lineage>
</organism>
<protein>
    <submittedName>
        <fullName evidence="1">Uncharacterized protein</fullName>
    </submittedName>
</protein>
<accession>A0A8S1KNC3</accession>
<keyword evidence="2" id="KW-1185">Reference proteome</keyword>
<proteinExistence type="predicted"/>
<dbReference type="Proteomes" id="UP000688137">
    <property type="component" value="Unassembled WGS sequence"/>
</dbReference>
<comment type="caution">
    <text evidence="1">The sequence shown here is derived from an EMBL/GenBank/DDBJ whole genome shotgun (WGS) entry which is preliminary data.</text>
</comment>
<reference evidence="1" key="1">
    <citation type="submission" date="2021-01" db="EMBL/GenBank/DDBJ databases">
        <authorList>
            <consortium name="Genoscope - CEA"/>
            <person name="William W."/>
        </authorList>
    </citation>
    <scope>NUCLEOTIDE SEQUENCE</scope>
</reference>
<name>A0A8S1KNC3_PARPR</name>
<evidence type="ECO:0000313" key="2">
    <source>
        <dbReference type="Proteomes" id="UP000688137"/>
    </source>
</evidence>
<dbReference type="OMA" id="MCEQIRQ"/>
<sequence length="146" mass="17153">MYQLTKQLVDFRRNQFLNQGLQTEFTIQSENANKLVSVGSQLKNLNNIEKQRYLRPDSSYDESSGESSVMCEQIRQKRLSVEDVLSIVIDSECNQVIKLEPKPFQKNNRVDQEWESQKTIIIQNIDEEAIDNLDLNEFFDEQYTIL</sequence>
<evidence type="ECO:0000313" key="1">
    <source>
        <dbReference type="EMBL" id="CAD8056850.1"/>
    </source>
</evidence>